<dbReference type="Gene3D" id="3.40.50.720">
    <property type="entry name" value="NAD(P)-binding Rossmann-like Domain"/>
    <property type="match status" value="1"/>
</dbReference>
<dbReference type="PRINTS" id="PR00081">
    <property type="entry name" value="GDHRDH"/>
</dbReference>
<dbReference type="PANTHER" id="PTHR44169:SF6">
    <property type="entry name" value="NADPH-DEPENDENT 1-ACYLDIHYDROXYACETONE PHOSPHATE REDUCTASE"/>
    <property type="match status" value="1"/>
</dbReference>
<comment type="similarity">
    <text evidence="1 3">Belongs to the short-chain dehydrogenases/reductases (SDR) family.</text>
</comment>
<dbReference type="PANTHER" id="PTHR44169">
    <property type="entry name" value="NADPH-DEPENDENT 1-ACYLDIHYDROXYACETONE PHOSPHATE REDUCTASE"/>
    <property type="match status" value="1"/>
</dbReference>
<dbReference type="InterPro" id="IPR020904">
    <property type="entry name" value="Sc_DH/Rdtase_CS"/>
</dbReference>
<dbReference type="Pfam" id="PF00106">
    <property type="entry name" value="adh_short"/>
    <property type="match status" value="1"/>
</dbReference>
<dbReference type="EMBL" id="FNXT01001368">
    <property type="protein sequence ID" value="SZX79493.1"/>
    <property type="molecule type" value="Genomic_DNA"/>
</dbReference>
<dbReference type="InterPro" id="IPR002347">
    <property type="entry name" value="SDR_fam"/>
</dbReference>
<proteinExistence type="inferred from homology"/>
<dbReference type="InterPro" id="IPR036291">
    <property type="entry name" value="NAD(P)-bd_dom_sf"/>
</dbReference>
<keyword evidence="2" id="KW-0560">Oxidoreductase</keyword>
<evidence type="ECO:0000256" key="3">
    <source>
        <dbReference type="RuleBase" id="RU000363"/>
    </source>
</evidence>
<evidence type="ECO:0000256" key="1">
    <source>
        <dbReference type="ARBA" id="ARBA00006484"/>
    </source>
</evidence>
<protein>
    <submittedName>
        <fullName evidence="4">Uncharacterized protein</fullName>
    </submittedName>
</protein>
<dbReference type="SUPFAM" id="SSF51735">
    <property type="entry name" value="NAD(P)-binding Rossmann-fold domains"/>
    <property type="match status" value="1"/>
</dbReference>
<gene>
    <name evidence="4" type="ORF">BQ4739_LOCUS19765</name>
</gene>
<accession>A0A383WQ76</accession>
<evidence type="ECO:0000313" key="4">
    <source>
        <dbReference type="EMBL" id="SZX79493.1"/>
    </source>
</evidence>
<keyword evidence="5" id="KW-1185">Reference proteome</keyword>
<dbReference type="Proteomes" id="UP000256970">
    <property type="component" value="Unassembled WGS sequence"/>
</dbReference>
<evidence type="ECO:0000313" key="5">
    <source>
        <dbReference type="Proteomes" id="UP000256970"/>
    </source>
</evidence>
<dbReference type="PROSITE" id="PS00061">
    <property type="entry name" value="ADH_SHORT"/>
    <property type="match status" value="1"/>
</dbReference>
<name>A0A383WQ76_TETOB</name>
<dbReference type="GO" id="GO:0016491">
    <property type="term" value="F:oxidoreductase activity"/>
    <property type="evidence" value="ECO:0007669"/>
    <property type="project" value="UniProtKB-KW"/>
</dbReference>
<sequence length="286" mass="31371">MVQQRVVLVTGCTEGGLGHCLCKAFARYGCKVYATGRCKDAIKLESYGCVELELDVTDAAATRRVVQQALQECGRIDVVVNNAGALLKSWTTECPVAEARQLMEVNFFAQWEMNNAVAPAMLQQGTGVIVNIGSATSYCAVAQAAAYSASKFAVRAYSDSLRIEMAPFGVKVMHVAPGFMSTRLFHKPCSVKPQQGSLFNQLQFATQALYHNDAEQGWGSLFPTDPQHIADQVAKLALSRRPPRHYVAGWLSGVLYCLGCYMPCWVVDLVQGFRLRLPPYFGRINS</sequence>
<evidence type="ECO:0000256" key="2">
    <source>
        <dbReference type="ARBA" id="ARBA00023002"/>
    </source>
</evidence>
<dbReference type="STRING" id="3088.A0A383WQ76"/>
<dbReference type="AlphaFoldDB" id="A0A383WQ76"/>
<organism evidence="4 5">
    <name type="scientific">Tetradesmus obliquus</name>
    <name type="common">Green alga</name>
    <name type="synonym">Acutodesmus obliquus</name>
    <dbReference type="NCBI Taxonomy" id="3088"/>
    <lineage>
        <taxon>Eukaryota</taxon>
        <taxon>Viridiplantae</taxon>
        <taxon>Chlorophyta</taxon>
        <taxon>core chlorophytes</taxon>
        <taxon>Chlorophyceae</taxon>
        <taxon>CS clade</taxon>
        <taxon>Sphaeropleales</taxon>
        <taxon>Scenedesmaceae</taxon>
        <taxon>Tetradesmus</taxon>
    </lineage>
</organism>
<reference evidence="4 5" key="1">
    <citation type="submission" date="2016-10" db="EMBL/GenBank/DDBJ databases">
        <authorList>
            <person name="Cai Z."/>
        </authorList>
    </citation>
    <scope>NUCLEOTIDE SEQUENCE [LARGE SCALE GENOMIC DNA]</scope>
</reference>
<dbReference type="PRINTS" id="PR00080">
    <property type="entry name" value="SDRFAMILY"/>
</dbReference>